<sequence length="229" mass="23301">MFPVPELVAAFGSGMFAAAVGALPAFIMCGFLVLANMPEMAFGPYFGPHISFAGAVAATAFAGRKDLVNSKDILVPLVKCNNGSVLFVGGLFAVGGMMVNKLLAHVATPADTIAMTVGLSGIAAGLIFGRGKLVASYKLPDSGTAFLLLLLGLGVGLISAYAAVVGKNVLLGFGVAAASLIFLQFMGVGPVTHHIALPAAYAAAAVGNVWIGGLFELWGPLWATFSARR</sequence>
<keyword evidence="1" id="KW-0812">Transmembrane</keyword>
<feature type="domain" description="DUF7973" evidence="2">
    <location>
        <begin position="149"/>
        <end position="207"/>
    </location>
</feature>
<dbReference type="InterPro" id="IPR058279">
    <property type="entry name" value="DUF7973"/>
</dbReference>
<evidence type="ECO:0000313" key="4">
    <source>
        <dbReference type="Proteomes" id="UP001254848"/>
    </source>
</evidence>
<dbReference type="RefSeq" id="WP_413778260.1">
    <property type="nucleotide sequence ID" value="NZ_JAUOZS010000001.1"/>
</dbReference>
<proteinExistence type="predicted"/>
<feature type="transmembrane region" description="Helical" evidence="1">
    <location>
        <begin position="170"/>
        <end position="188"/>
    </location>
</feature>
<dbReference type="Proteomes" id="UP001254848">
    <property type="component" value="Unassembled WGS sequence"/>
</dbReference>
<evidence type="ECO:0000256" key="1">
    <source>
        <dbReference type="SAM" id="Phobius"/>
    </source>
</evidence>
<gene>
    <name evidence="3" type="ORF">Q4T40_00330</name>
</gene>
<dbReference type="Pfam" id="PF25928">
    <property type="entry name" value="DUF7973"/>
    <property type="match status" value="2"/>
</dbReference>
<evidence type="ECO:0000313" key="3">
    <source>
        <dbReference type="EMBL" id="MDT8899692.1"/>
    </source>
</evidence>
<evidence type="ECO:0000259" key="2">
    <source>
        <dbReference type="Pfam" id="PF25928"/>
    </source>
</evidence>
<keyword evidence="4" id="KW-1185">Reference proteome</keyword>
<feature type="transmembrane region" description="Helical" evidence="1">
    <location>
        <begin position="195"/>
        <end position="215"/>
    </location>
</feature>
<feature type="transmembrane region" description="Helical" evidence="1">
    <location>
        <begin position="113"/>
        <end position="133"/>
    </location>
</feature>
<feature type="transmembrane region" description="Helical" evidence="1">
    <location>
        <begin position="145"/>
        <end position="164"/>
    </location>
</feature>
<name>A0ABU3NS99_9FIRM</name>
<accession>A0ABU3NS99</accession>
<dbReference type="EMBL" id="JAUOZS010000001">
    <property type="protein sequence ID" value="MDT8899692.1"/>
    <property type="molecule type" value="Genomic_DNA"/>
</dbReference>
<feature type="domain" description="DUF7973" evidence="2">
    <location>
        <begin position="39"/>
        <end position="129"/>
    </location>
</feature>
<feature type="transmembrane region" description="Helical" evidence="1">
    <location>
        <begin position="84"/>
        <end position="107"/>
    </location>
</feature>
<comment type="caution">
    <text evidence="3">The sequence shown here is derived from an EMBL/GenBank/DDBJ whole genome shotgun (WGS) entry which is preliminary data.</text>
</comment>
<feature type="transmembrane region" description="Helical" evidence="1">
    <location>
        <begin position="7"/>
        <end position="33"/>
    </location>
</feature>
<protein>
    <recommendedName>
        <fullName evidence="2">DUF7973 domain-containing protein</fullName>
    </recommendedName>
</protein>
<organism evidence="3 4">
    <name type="scientific">Anaeroselena agilis</name>
    <dbReference type="NCBI Taxonomy" id="3063788"/>
    <lineage>
        <taxon>Bacteria</taxon>
        <taxon>Bacillati</taxon>
        <taxon>Bacillota</taxon>
        <taxon>Negativicutes</taxon>
        <taxon>Acetonemataceae</taxon>
        <taxon>Anaeroselena</taxon>
    </lineage>
</organism>
<reference evidence="3 4" key="1">
    <citation type="submission" date="2023-07" db="EMBL/GenBank/DDBJ databases">
        <title>The novel representative of Negativicutes class, Anaeroselena agilis gen. nov. sp. nov.</title>
        <authorList>
            <person name="Prokofeva M.I."/>
            <person name="Elcheninov A.G."/>
            <person name="Klyukina A."/>
            <person name="Kublanov I.V."/>
            <person name="Frolov E.N."/>
            <person name="Podosokorskaya O.A."/>
        </authorList>
    </citation>
    <scope>NUCLEOTIDE SEQUENCE [LARGE SCALE GENOMIC DNA]</scope>
    <source>
        <strain evidence="3 4">4137-cl</strain>
    </source>
</reference>
<keyword evidence="1" id="KW-1133">Transmembrane helix</keyword>
<keyword evidence="1" id="KW-0472">Membrane</keyword>
<feature type="transmembrane region" description="Helical" evidence="1">
    <location>
        <begin position="45"/>
        <end position="63"/>
    </location>
</feature>